<dbReference type="Proteomes" id="UP000010523">
    <property type="component" value="Unassembled WGS sequence"/>
</dbReference>
<protein>
    <submittedName>
        <fullName evidence="2">Glycosyl transferase group 1</fullName>
    </submittedName>
</protein>
<sequence length="369" mass="42590">MEKGVNLIGYARAEFGLGESCRLAAKSLNSVGIPFCIVNFPNCPSRQNDLTWQHKEVNEPIYKTNIFFINADQLYYNYRKNKIKRIWFLHRYNIGYWHWELPEFPTKWTKSVHLVNEIWVPSNFTFQSISKKISKPVVTIPHGITVETPLHFNRNDFGLPENRFLFLTMYDIHSTSFRKNPIGVIHAFKQAFNKEDHSVGLVVKINNASHAPQEVEMLKQKIAGYQNIFLIDKVLSRQEVDGLMNSIDCFVSLHRSEGFGLPLAEAMFLGKPVIATNWSGNIDFINEQNACVVDFTLKKIGQNYGPYTANQYWAEPYIDQAANFMKKLVEDKEYGNRIGKLGKETIMNQYSPQMVGNMYKSRLQQLGLL</sequence>
<proteinExistence type="predicted"/>
<dbReference type="Gene3D" id="3.40.50.2000">
    <property type="entry name" value="Glycogen Phosphorylase B"/>
    <property type="match status" value="1"/>
</dbReference>
<dbReference type="PATRIC" id="fig|997296.3.peg.72"/>
<dbReference type="GO" id="GO:0016757">
    <property type="term" value="F:glycosyltransferase activity"/>
    <property type="evidence" value="ECO:0007669"/>
    <property type="project" value="InterPro"/>
</dbReference>
<keyword evidence="3" id="KW-1185">Reference proteome</keyword>
<dbReference type="InterPro" id="IPR001296">
    <property type="entry name" value="Glyco_trans_1"/>
</dbReference>
<dbReference type="AlphaFoldDB" id="I3E4A0"/>
<dbReference type="OrthoDB" id="440232at2"/>
<dbReference type="eggNOG" id="COG0438">
    <property type="taxonomic scope" value="Bacteria"/>
</dbReference>
<evidence type="ECO:0000313" key="2">
    <source>
        <dbReference type="EMBL" id="EIJ81321.1"/>
    </source>
</evidence>
<dbReference type="PANTHER" id="PTHR46656:SF3">
    <property type="entry name" value="PUTATIVE-RELATED"/>
    <property type="match status" value="1"/>
</dbReference>
<dbReference type="CDD" id="cd03801">
    <property type="entry name" value="GT4_PimA-like"/>
    <property type="match status" value="1"/>
</dbReference>
<dbReference type="RefSeq" id="WP_003349988.1">
    <property type="nucleotide sequence ID" value="NZ_AFEU01000001.1"/>
</dbReference>
<feature type="domain" description="Glycosyl transferase family 1" evidence="1">
    <location>
        <begin position="156"/>
        <end position="344"/>
    </location>
</feature>
<evidence type="ECO:0000259" key="1">
    <source>
        <dbReference type="Pfam" id="PF00534"/>
    </source>
</evidence>
<organism evidence="2 3">
    <name type="scientific">Bacillus methanolicus PB1</name>
    <dbReference type="NCBI Taxonomy" id="997296"/>
    <lineage>
        <taxon>Bacteria</taxon>
        <taxon>Bacillati</taxon>
        <taxon>Bacillota</taxon>
        <taxon>Bacilli</taxon>
        <taxon>Bacillales</taxon>
        <taxon>Bacillaceae</taxon>
        <taxon>Bacillus</taxon>
    </lineage>
</organism>
<comment type="caution">
    <text evidence="2">The sequence shown here is derived from an EMBL/GenBank/DDBJ whole genome shotgun (WGS) entry which is preliminary data.</text>
</comment>
<dbReference type="EMBL" id="AFEU01000001">
    <property type="protein sequence ID" value="EIJ81321.1"/>
    <property type="molecule type" value="Genomic_DNA"/>
</dbReference>
<dbReference type="SUPFAM" id="SSF53756">
    <property type="entry name" value="UDP-Glycosyltransferase/glycogen phosphorylase"/>
    <property type="match status" value="1"/>
</dbReference>
<evidence type="ECO:0000313" key="3">
    <source>
        <dbReference type="Proteomes" id="UP000010523"/>
    </source>
</evidence>
<gene>
    <name evidence="2" type="ORF">PB1_00200</name>
</gene>
<accession>I3E4A0</accession>
<dbReference type="Pfam" id="PF00534">
    <property type="entry name" value="Glycos_transf_1"/>
    <property type="match status" value="1"/>
</dbReference>
<dbReference type="PANTHER" id="PTHR46656">
    <property type="entry name" value="PUTATIVE-RELATED"/>
    <property type="match status" value="1"/>
</dbReference>
<reference evidence="2 3" key="1">
    <citation type="journal article" date="2012" name="Appl. Environ. Microbiol.">
        <title>Genome Sequence of Thermotolerant Bacillus methanolicus: Features and Regulation Related to Methylotrophy and Production of L-Lysine and L-Glutamate from Methanol.</title>
        <authorList>
            <person name="Heggeset T.M."/>
            <person name="Krog A."/>
            <person name="Balzer S."/>
            <person name="Wentzel A."/>
            <person name="Ellingsen T.E."/>
            <person name="Brautaset T."/>
        </authorList>
    </citation>
    <scope>NUCLEOTIDE SEQUENCE [LARGE SCALE GENOMIC DNA]</scope>
    <source>
        <strain evidence="2 3">PB1</strain>
    </source>
</reference>
<keyword evidence="2" id="KW-0808">Transferase</keyword>
<dbReference type="STRING" id="997296.PB1_00200"/>
<name>I3E4A0_BACMT</name>